<proteinExistence type="predicted"/>
<sequence>MHKTVEAAIDAYLERQERDEWTRAAARRVHERNADFHEMLGDR</sequence>
<reference evidence="2" key="1">
    <citation type="journal article" date="2019" name="Int. J. Syst. Evol. Microbiol.">
        <title>The Global Catalogue of Microorganisms (GCM) 10K type strain sequencing project: providing services to taxonomists for standard genome sequencing and annotation.</title>
        <authorList>
            <consortium name="The Broad Institute Genomics Platform"/>
            <consortium name="The Broad Institute Genome Sequencing Center for Infectious Disease"/>
            <person name="Wu L."/>
            <person name="Ma J."/>
        </authorList>
    </citation>
    <scope>NUCLEOTIDE SEQUENCE [LARGE SCALE GENOMIC DNA]</scope>
    <source>
        <strain evidence="2">ZS-35-S2</strain>
    </source>
</reference>
<keyword evidence="2" id="KW-1185">Reference proteome</keyword>
<accession>A0ABW1KBQ3</accession>
<dbReference type="EMBL" id="JBHSPR010000018">
    <property type="protein sequence ID" value="MFC6019091.1"/>
    <property type="molecule type" value="Genomic_DNA"/>
</dbReference>
<comment type="caution">
    <text evidence="1">The sequence shown here is derived from an EMBL/GenBank/DDBJ whole genome shotgun (WGS) entry which is preliminary data.</text>
</comment>
<dbReference type="Proteomes" id="UP001596203">
    <property type="component" value="Unassembled WGS sequence"/>
</dbReference>
<protein>
    <recommendedName>
        <fullName evidence="3">Antitoxin</fullName>
    </recommendedName>
</protein>
<dbReference type="RefSeq" id="WP_377424879.1">
    <property type="nucleotide sequence ID" value="NZ_JBHSPR010000018.1"/>
</dbReference>
<gene>
    <name evidence="1" type="ORF">ACFP2T_23125</name>
</gene>
<name>A0ABW1KBQ3_9ACTN</name>
<organism evidence="1 2">
    <name type="scientific">Plantactinospora solaniradicis</name>
    <dbReference type="NCBI Taxonomy" id="1723736"/>
    <lineage>
        <taxon>Bacteria</taxon>
        <taxon>Bacillati</taxon>
        <taxon>Actinomycetota</taxon>
        <taxon>Actinomycetes</taxon>
        <taxon>Micromonosporales</taxon>
        <taxon>Micromonosporaceae</taxon>
        <taxon>Plantactinospora</taxon>
    </lineage>
</organism>
<evidence type="ECO:0000313" key="1">
    <source>
        <dbReference type="EMBL" id="MFC6019091.1"/>
    </source>
</evidence>
<evidence type="ECO:0000313" key="2">
    <source>
        <dbReference type="Proteomes" id="UP001596203"/>
    </source>
</evidence>
<evidence type="ECO:0008006" key="3">
    <source>
        <dbReference type="Google" id="ProtNLM"/>
    </source>
</evidence>